<accession>X6M8Q2</accession>
<reference evidence="2 3" key="1">
    <citation type="journal article" date="2013" name="Curr. Biol.">
        <title>The Genome of the Foraminiferan Reticulomyxa filosa.</title>
        <authorList>
            <person name="Glockner G."/>
            <person name="Hulsmann N."/>
            <person name="Schleicher M."/>
            <person name="Noegel A.A."/>
            <person name="Eichinger L."/>
            <person name="Gallinger C."/>
            <person name="Pawlowski J."/>
            <person name="Sierra R."/>
            <person name="Euteneuer U."/>
            <person name="Pillet L."/>
            <person name="Moustafa A."/>
            <person name="Platzer M."/>
            <person name="Groth M."/>
            <person name="Szafranski K."/>
            <person name="Schliwa M."/>
        </authorList>
    </citation>
    <scope>NUCLEOTIDE SEQUENCE [LARGE SCALE GENOMIC DNA]</scope>
</reference>
<dbReference type="Proteomes" id="UP000023152">
    <property type="component" value="Unassembled WGS sequence"/>
</dbReference>
<sequence>MQNCQIEEGVIFPSFEKFYFVFLSFSKSGGYFKKKKIEVKRCLIAAHMRSLFLSFIALANVCNIVLSCTQISVQLEDDVYAGGEDLDWIQGVFRVDPTLQVNDRFVYKEVNGTRVIYHYSGKESSDDNWEAGRWMLSSIEEIKTDSGWAYRSSWSISPDDRTTASLQNNPEINNVWK</sequence>
<keyword evidence="1" id="KW-1133">Transmembrane helix</keyword>
<organism evidence="2 3">
    <name type="scientific">Reticulomyxa filosa</name>
    <dbReference type="NCBI Taxonomy" id="46433"/>
    <lineage>
        <taxon>Eukaryota</taxon>
        <taxon>Sar</taxon>
        <taxon>Rhizaria</taxon>
        <taxon>Retaria</taxon>
        <taxon>Foraminifera</taxon>
        <taxon>Monothalamids</taxon>
        <taxon>Reticulomyxidae</taxon>
        <taxon>Reticulomyxa</taxon>
    </lineage>
</organism>
<protein>
    <submittedName>
        <fullName evidence="2">Uncharacterized protein</fullName>
    </submittedName>
</protein>
<name>X6M8Q2_RETFI</name>
<keyword evidence="1" id="KW-0472">Membrane</keyword>
<gene>
    <name evidence="2" type="ORF">RFI_27341</name>
</gene>
<keyword evidence="3" id="KW-1185">Reference proteome</keyword>
<proteinExistence type="predicted"/>
<dbReference type="EMBL" id="ASPP01023702">
    <property type="protein sequence ID" value="ETO10036.1"/>
    <property type="molecule type" value="Genomic_DNA"/>
</dbReference>
<keyword evidence="1" id="KW-0812">Transmembrane</keyword>
<comment type="caution">
    <text evidence="2">The sequence shown here is derived from an EMBL/GenBank/DDBJ whole genome shotgun (WGS) entry which is preliminary data.</text>
</comment>
<evidence type="ECO:0000313" key="3">
    <source>
        <dbReference type="Proteomes" id="UP000023152"/>
    </source>
</evidence>
<dbReference type="AlphaFoldDB" id="X6M8Q2"/>
<evidence type="ECO:0000256" key="1">
    <source>
        <dbReference type="SAM" id="Phobius"/>
    </source>
</evidence>
<feature type="transmembrane region" description="Helical" evidence="1">
    <location>
        <begin position="42"/>
        <end position="66"/>
    </location>
</feature>
<feature type="non-terminal residue" evidence="2">
    <location>
        <position position="177"/>
    </location>
</feature>
<evidence type="ECO:0000313" key="2">
    <source>
        <dbReference type="EMBL" id="ETO10036.1"/>
    </source>
</evidence>